<dbReference type="EMBL" id="JAIUJS010000005">
    <property type="protein sequence ID" value="MCA0153757.1"/>
    <property type="molecule type" value="Genomic_DNA"/>
</dbReference>
<sequence length="148" mass="17017">MIKPVILILTLLLLGCNGADKKDHSSASNMEQKKINCVKYIFEKDSIFGNIRNHASEKASLSDAINNYAKNLKSLDFSNCPEDFELAFHKHIEAWLDFRKVSDKYPSLRGELHDIFSTIEKSRDSIEFKSRLNDILETWHSVEQSANR</sequence>
<accession>A0ABS7Y1J8</accession>
<keyword evidence="2" id="KW-1185">Reference proteome</keyword>
<proteinExistence type="predicted"/>
<organism evidence="1 2">
    <name type="scientific">Winogradskyella vincentii</name>
    <dbReference type="NCBI Taxonomy" id="2877122"/>
    <lineage>
        <taxon>Bacteria</taxon>
        <taxon>Pseudomonadati</taxon>
        <taxon>Bacteroidota</taxon>
        <taxon>Flavobacteriia</taxon>
        <taxon>Flavobacteriales</taxon>
        <taxon>Flavobacteriaceae</taxon>
        <taxon>Winogradskyella</taxon>
    </lineage>
</organism>
<dbReference type="Proteomes" id="UP001198402">
    <property type="component" value="Unassembled WGS sequence"/>
</dbReference>
<dbReference type="RefSeq" id="WP_224478716.1">
    <property type="nucleotide sequence ID" value="NZ_JAIUJS010000005.1"/>
</dbReference>
<name>A0ABS7Y1J8_9FLAO</name>
<dbReference type="PROSITE" id="PS51257">
    <property type="entry name" value="PROKAR_LIPOPROTEIN"/>
    <property type="match status" value="1"/>
</dbReference>
<evidence type="ECO:0000313" key="2">
    <source>
        <dbReference type="Proteomes" id="UP001198402"/>
    </source>
</evidence>
<evidence type="ECO:0008006" key="3">
    <source>
        <dbReference type="Google" id="ProtNLM"/>
    </source>
</evidence>
<comment type="caution">
    <text evidence="1">The sequence shown here is derived from an EMBL/GenBank/DDBJ whole genome shotgun (WGS) entry which is preliminary data.</text>
</comment>
<evidence type="ECO:0000313" key="1">
    <source>
        <dbReference type="EMBL" id="MCA0153757.1"/>
    </source>
</evidence>
<protein>
    <recommendedName>
        <fullName evidence="3">Lipoprotein</fullName>
    </recommendedName>
</protein>
<gene>
    <name evidence="1" type="ORF">LBV24_11055</name>
</gene>
<reference evidence="2" key="1">
    <citation type="submission" date="2023-07" db="EMBL/GenBank/DDBJ databases">
        <authorList>
            <person name="Yue Y."/>
        </authorList>
    </citation>
    <scope>NUCLEOTIDE SEQUENCE [LARGE SCALE GENOMIC DNA]</scope>
    <source>
        <strain evidence="2">2Y89</strain>
    </source>
</reference>